<dbReference type="OrthoDB" id="310895at2759"/>
<dbReference type="Gene3D" id="3.40.309.10">
    <property type="entry name" value="Aldehyde Dehydrogenase, Chain A, domain 2"/>
    <property type="match status" value="1"/>
</dbReference>
<organism evidence="5 6">
    <name type="scientific">Trichoderma harzianum</name>
    <name type="common">Hypocrea lixii</name>
    <dbReference type="NCBI Taxonomy" id="5544"/>
    <lineage>
        <taxon>Eukaryota</taxon>
        <taxon>Fungi</taxon>
        <taxon>Dikarya</taxon>
        <taxon>Ascomycota</taxon>
        <taxon>Pezizomycotina</taxon>
        <taxon>Sordariomycetes</taxon>
        <taxon>Hypocreomycetidae</taxon>
        <taxon>Hypocreales</taxon>
        <taxon>Hypocreaceae</taxon>
        <taxon>Trichoderma</taxon>
    </lineage>
</organism>
<comment type="similarity">
    <text evidence="3">Belongs to the aldehyde dehydrogenase family.</text>
</comment>
<evidence type="ECO:0000256" key="1">
    <source>
        <dbReference type="ARBA" id="ARBA00023002"/>
    </source>
</evidence>
<dbReference type="AlphaFoldDB" id="A0A0F9X3U8"/>
<dbReference type="InterPro" id="IPR050740">
    <property type="entry name" value="Aldehyde_DH_Superfamily"/>
</dbReference>
<dbReference type="OMA" id="PWNAPYH"/>
<evidence type="ECO:0000256" key="2">
    <source>
        <dbReference type="PROSITE-ProRule" id="PRU10007"/>
    </source>
</evidence>
<dbReference type="InterPro" id="IPR016161">
    <property type="entry name" value="Ald_DH/histidinol_DH"/>
</dbReference>
<dbReference type="InterPro" id="IPR016162">
    <property type="entry name" value="Ald_DH_N"/>
</dbReference>
<reference evidence="6" key="1">
    <citation type="journal article" date="2015" name="Genome Announc.">
        <title>Draft whole-genome sequence of the biocontrol agent Trichoderma harzianum T6776.</title>
        <authorList>
            <person name="Baroncelli R."/>
            <person name="Piaggeschi G."/>
            <person name="Fiorini L."/>
            <person name="Bertolini E."/>
            <person name="Zapparata A."/>
            <person name="Pe M.E."/>
            <person name="Sarrocco S."/>
            <person name="Vannacci G."/>
        </authorList>
    </citation>
    <scope>NUCLEOTIDE SEQUENCE [LARGE SCALE GENOMIC DNA]</scope>
    <source>
        <strain evidence="6">T6776</strain>
    </source>
</reference>
<proteinExistence type="inferred from homology"/>
<evidence type="ECO:0000313" key="6">
    <source>
        <dbReference type="Proteomes" id="UP000034112"/>
    </source>
</evidence>
<feature type="domain" description="Aldehyde dehydrogenase" evidence="4">
    <location>
        <begin position="32"/>
        <end position="488"/>
    </location>
</feature>
<feature type="active site" evidence="2">
    <location>
        <position position="267"/>
    </location>
</feature>
<dbReference type="EMBL" id="JOKZ01000291">
    <property type="protein sequence ID" value="KKO99890.1"/>
    <property type="molecule type" value="Genomic_DNA"/>
</dbReference>
<dbReference type="PROSITE" id="PS00687">
    <property type="entry name" value="ALDEHYDE_DEHYDR_GLU"/>
    <property type="match status" value="1"/>
</dbReference>
<dbReference type="InterPro" id="IPR015590">
    <property type="entry name" value="Aldehyde_DH_dom"/>
</dbReference>
<name>A0A0F9X3U8_TRIHA</name>
<accession>A0A0F9X3U8</accession>
<evidence type="ECO:0000259" key="4">
    <source>
        <dbReference type="Pfam" id="PF00171"/>
    </source>
</evidence>
<dbReference type="InterPro" id="IPR029510">
    <property type="entry name" value="Ald_DH_CS_GLU"/>
</dbReference>
<dbReference type="Proteomes" id="UP000034112">
    <property type="component" value="Unassembled WGS sequence"/>
</dbReference>
<dbReference type="InterPro" id="IPR016163">
    <property type="entry name" value="Ald_DH_C"/>
</dbReference>
<dbReference type="GO" id="GO:0004777">
    <property type="term" value="F:succinate-semialdehyde dehydrogenase (NAD+) activity"/>
    <property type="evidence" value="ECO:0007669"/>
    <property type="project" value="TreeGrafter"/>
</dbReference>
<evidence type="ECO:0000256" key="3">
    <source>
        <dbReference type="RuleBase" id="RU003345"/>
    </source>
</evidence>
<dbReference type="Pfam" id="PF00171">
    <property type="entry name" value="Aldedh"/>
    <property type="match status" value="1"/>
</dbReference>
<sequence length="492" mass="52847">MGSMGANSGSSVSAFTASSTIPFWLQGQQVTSAETFDVISPLDQKPLYKCSSASEEDVLRAIKAAKEAYVSWSRTKPDTRRDIFLRAAELFERRRKEMFHYSHTETGAAQNIFDIEHGFAANACRSIAGLIQVATTSSMPIVAEEGRHAMLVKEPYGVVLAISPWNIPNVLGLRACLQPLAMGNTVVLKGPEAAPGTLWAIASILHEAGLPAGCLNTLYHRPADAAKITNMLIAHPAIKKINFTGSTPVGAVIAQQAGKHLKPTVMELGGKNPVIVCEDTDIQQAALKCAMGAFLHSGQICMSTERIIVNAKVADTFRSALCAAVLKFFADQGTDAAQLVNTTAVEKNQWLLKDALTKGANLANNVAQGVEYGGTRMQPVVIEHVKPGMEIYNTESFGPTVSLFVVDTDEEAVAIANDTPYGLSSAVFTEDLRRGFKVARAIESGAVHINSMTVHDEPALPHGGVKNSGWGRFSGLQGLDEWVQTKVVSWRD</sequence>
<comment type="caution">
    <text evidence="5">The sequence shown here is derived from an EMBL/GenBank/DDBJ whole genome shotgun (WGS) entry which is preliminary data.</text>
</comment>
<evidence type="ECO:0000313" key="5">
    <source>
        <dbReference type="EMBL" id="KKO99890.1"/>
    </source>
</evidence>
<protein>
    <submittedName>
        <fullName evidence="5">NAD-dependent aldehyde dehydrogenase</fullName>
    </submittedName>
</protein>
<dbReference type="SUPFAM" id="SSF53720">
    <property type="entry name" value="ALDH-like"/>
    <property type="match status" value="1"/>
</dbReference>
<dbReference type="PANTHER" id="PTHR43353">
    <property type="entry name" value="SUCCINATE-SEMIALDEHYDE DEHYDROGENASE, MITOCHONDRIAL"/>
    <property type="match status" value="1"/>
</dbReference>
<dbReference type="PANTHER" id="PTHR43353:SF6">
    <property type="entry name" value="CYTOPLASMIC ALDEHYDE DEHYDROGENASE (EUROFUNG)"/>
    <property type="match status" value="1"/>
</dbReference>
<keyword evidence="1 3" id="KW-0560">Oxidoreductase</keyword>
<dbReference type="CDD" id="cd07105">
    <property type="entry name" value="ALDH_SaliADH"/>
    <property type="match status" value="1"/>
</dbReference>
<dbReference type="Gene3D" id="3.40.605.10">
    <property type="entry name" value="Aldehyde Dehydrogenase, Chain A, domain 1"/>
    <property type="match status" value="1"/>
</dbReference>
<gene>
    <name evidence="5" type="ORF">THAR02_07992</name>
</gene>
<dbReference type="GO" id="GO:0009450">
    <property type="term" value="P:gamma-aminobutyric acid catabolic process"/>
    <property type="evidence" value="ECO:0007669"/>
    <property type="project" value="TreeGrafter"/>
</dbReference>